<keyword evidence="3" id="KW-1185">Reference proteome</keyword>
<proteinExistence type="predicted"/>
<evidence type="ECO:0000313" key="3">
    <source>
        <dbReference type="Proteomes" id="UP000051888"/>
    </source>
</evidence>
<dbReference type="GO" id="GO:0008168">
    <property type="term" value="F:methyltransferase activity"/>
    <property type="evidence" value="ECO:0007669"/>
    <property type="project" value="UniProtKB-KW"/>
</dbReference>
<accession>A0A0Q3TK49</accession>
<dbReference type="InterPro" id="IPR029063">
    <property type="entry name" value="SAM-dependent_MTases_sf"/>
</dbReference>
<protein>
    <submittedName>
        <fullName evidence="2">Methyltransferase</fullName>
    </submittedName>
</protein>
<dbReference type="Gene3D" id="3.40.50.150">
    <property type="entry name" value="Vaccinia Virus protein VP39"/>
    <property type="match status" value="1"/>
</dbReference>
<dbReference type="CDD" id="cd02440">
    <property type="entry name" value="AdoMet_MTases"/>
    <property type="match status" value="1"/>
</dbReference>
<gene>
    <name evidence="2" type="ORF">AN964_13265</name>
</gene>
<reference evidence="2 3" key="1">
    <citation type="submission" date="2015-09" db="EMBL/GenBank/DDBJ databases">
        <title>Genome sequencing project for genomic taxonomy and phylogenomics of Bacillus-like bacteria.</title>
        <authorList>
            <person name="Liu B."/>
            <person name="Wang J."/>
            <person name="Zhu Y."/>
            <person name="Liu G."/>
            <person name="Chen Q."/>
            <person name="Chen Z."/>
            <person name="Lan J."/>
            <person name="Che J."/>
            <person name="Ge C."/>
            <person name="Shi H."/>
            <person name="Pan Z."/>
            <person name="Liu X."/>
        </authorList>
    </citation>
    <scope>NUCLEOTIDE SEQUENCE [LARGE SCALE GENOMIC DNA]</scope>
    <source>
        <strain evidence="2 3">LMG 18435</strain>
    </source>
</reference>
<dbReference type="STRING" id="157838.AN964_13265"/>
<dbReference type="RefSeq" id="WP_055740138.1">
    <property type="nucleotide sequence ID" value="NZ_JAAIWL010000034.1"/>
</dbReference>
<dbReference type="EMBL" id="LJJC01000004">
    <property type="protein sequence ID" value="KQL54368.1"/>
    <property type="molecule type" value="Genomic_DNA"/>
</dbReference>
<keyword evidence="2" id="KW-0808">Transferase</keyword>
<keyword evidence="2" id="KW-0489">Methyltransferase</keyword>
<dbReference type="PANTHER" id="PTHR43861">
    <property type="entry name" value="TRANS-ACONITATE 2-METHYLTRANSFERASE-RELATED"/>
    <property type="match status" value="1"/>
</dbReference>
<name>A0A0Q3TK49_9BACI</name>
<dbReference type="InterPro" id="IPR025714">
    <property type="entry name" value="Methyltranfer_dom"/>
</dbReference>
<dbReference type="Gene3D" id="1.10.150.350">
    <property type="match status" value="1"/>
</dbReference>
<dbReference type="PATRIC" id="fig|157838.3.peg.2946"/>
<dbReference type="Proteomes" id="UP000051888">
    <property type="component" value="Unassembled WGS sequence"/>
</dbReference>
<evidence type="ECO:0000313" key="2">
    <source>
        <dbReference type="EMBL" id="KQL54368.1"/>
    </source>
</evidence>
<dbReference type="Pfam" id="PF13847">
    <property type="entry name" value="Methyltransf_31"/>
    <property type="match status" value="1"/>
</dbReference>
<sequence length="294" mass="33697">MEGYYWDNKVEYLKRTRDLYYNDDYLEFLVRYVWKIHNPVHIVDFGCGYGYLGLKLLPLLPKGSKYTGIDKGQKLINEAREIFHDLPYETEFLVADLNECKIESKYDVAVCHAFLLHMPKPKKILQKMLDSLVNKGRIICFEPHWISSMASNHLHGYEQSHIVPLGPLQKLFEEDKNQSGKDGNIGAKIPLYLSELGVKNIECRISDKVNVLHPNMDLKNKQNLYGSLKEDGIGNKPTDRESFINGLIKRGLSMSEAQKQFEAELLFSKAFSTDSSLIVAPGMKITFGFKVKNN</sequence>
<organism evidence="2 3">
    <name type="scientific">Heyndrickxia shackletonii</name>
    <dbReference type="NCBI Taxonomy" id="157838"/>
    <lineage>
        <taxon>Bacteria</taxon>
        <taxon>Bacillati</taxon>
        <taxon>Bacillota</taxon>
        <taxon>Bacilli</taxon>
        <taxon>Bacillales</taxon>
        <taxon>Bacillaceae</taxon>
        <taxon>Heyndrickxia</taxon>
    </lineage>
</organism>
<dbReference type="OrthoDB" id="2005133at2"/>
<evidence type="ECO:0000259" key="1">
    <source>
        <dbReference type="Pfam" id="PF13847"/>
    </source>
</evidence>
<comment type="caution">
    <text evidence="2">The sequence shown here is derived from an EMBL/GenBank/DDBJ whole genome shotgun (WGS) entry which is preliminary data.</text>
</comment>
<dbReference type="GO" id="GO:0032259">
    <property type="term" value="P:methylation"/>
    <property type="evidence" value="ECO:0007669"/>
    <property type="project" value="UniProtKB-KW"/>
</dbReference>
<feature type="domain" description="Methyltransferase" evidence="1">
    <location>
        <begin position="39"/>
        <end position="144"/>
    </location>
</feature>
<dbReference type="AlphaFoldDB" id="A0A0Q3TK49"/>
<dbReference type="SUPFAM" id="SSF53335">
    <property type="entry name" value="S-adenosyl-L-methionine-dependent methyltransferases"/>
    <property type="match status" value="1"/>
</dbReference>